<keyword evidence="2" id="KW-0805">Transcription regulation</keyword>
<evidence type="ECO:0000259" key="3">
    <source>
        <dbReference type="SMART" id="SM01389"/>
    </source>
</evidence>
<dbReference type="SUPFAM" id="SSF63393">
    <property type="entry name" value="RNA polymerase subunits"/>
    <property type="match status" value="1"/>
</dbReference>
<dbReference type="AlphaFoldDB" id="A0A484IAB6"/>
<dbReference type="PANTHER" id="PTHR40704">
    <property type="entry name" value="TRANSCRIPTION ELONGATION FACTOR SPT4"/>
    <property type="match status" value="1"/>
</dbReference>
<keyword evidence="4" id="KW-0648">Protein biosynthesis</keyword>
<keyword evidence="2" id="KW-0862">Zinc</keyword>
<dbReference type="Gene3D" id="2.20.28.90">
    <property type="match status" value="1"/>
</dbReference>
<dbReference type="GO" id="GO:0008270">
    <property type="term" value="F:zinc ion binding"/>
    <property type="evidence" value="ECO:0007669"/>
    <property type="project" value="UniProtKB-UniRule"/>
</dbReference>
<keyword evidence="4" id="KW-0251">Elongation factor</keyword>
<proteinExistence type="inferred from homology"/>
<evidence type="ECO:0000313" key="4">
    <source>
        <dbReference type="EMBL" id="VFJ14682.1"/>
    </source>
</evidence>
<gene>
    <name evidence="4" type="primary">spt</name>
    <name evidence="2" type="synonym">spt4</name>
    <name evidence="4" type="ORF">NFRAN_2360</name>
</gene>
<organism evidence="4 5">
    <name type="scientific">Candidatus Nitrosocosmicus franklandianus</name>
    <dbReference type="NCBI Taxonomy" id="1798806"/>
    <lineage>
        <taxon>Archaea</taxon>
        <taxon>Nitrososphaerota</taxon>
        <taxon>Nitrososphaeria</taxon>
        <taxon>Nitrososphaerales</taxon>
        <taxon>Nitrososphaeraceae</taxon>
        <taxon>Candidatus Nitrosocosmicus</taxon>
    </lineage>
</organism>
<dbReference type="NCBIfam" id="NF041664">
    <property type="entry name" value="RNAP_arch_Epp"/>
    <property type="match status" value="1"/>
</dbReference>
<keyword evidence="2" id="KW-0479">Metal-binding</keyword>
<dbReference type="Pfam" id="PF06093">
    <property type="entry name" value="Spt4"/>
    <property type="match status" value="1"/>
</dbReference>
<evidence type="ECO:0000313" key="5">
    <source>
        <dbReference type="Proteomes" id="UP000294299"/>
    </source>
</evidence>
<dbReference type="SMART" id="SM01389">
    <property type="entry name" value="Spt4"/>
    <property type="match status" value="1"/>
</dbReference>
<dbReference type="GeneID" id="39421576"/>
<sequence>MVKEVACKKCKALTTGKMCPVCKSTELTKDWFGIMLILEPKKSKVATTLEITVPHKYALKVT</sequence>
<dbReference type="EMBL" id="LR216287">
    <property type="protein sequence ID" value="VFJ14682.1"/>
    <property type="molecule type" value="Genomic_DNA"/>
</dbReference>
<evidence type="ECO:0000256" key="1">
    <source>
        <dbReference type="ARBA" id="ARBA00023163"/>
    </source>
</evidence>
<dbReference type="Proteomes" id="UP000294299">
    <property type="component" value="Chromosome NFRAN"/>
</dbReference>
<comment type="subunit">
    <text evidence="2">Heterodimer composed of Spt4 and Spt5.</text>
</comment>
<feature type="binding site" evidence="2">
    <location>
        <position position="7"/>
    </location>
    <ligand>
        <name>Zn(2+)</name>
        <dbReference type="ChEBI" id="CHEBI:29105"/>
    </ligand>
</feature>
<dbReference type="PANTHER" id="PTHR40704:SF1">
    <property type="entry name" value="TRANSCRIPTION ELONGATION FACTOR SPT4"/>
    <property type="match status" value="1"/>
</dbReference>
<keyword evidence="5" id="KW-1185">Reference proteome</keyword>
<feature type="binding site" evidence="2">
    <location>
        <position position="22"/>
    </location>
    <ligand>
        <name>Zn(2+)</name>
        <dbReference type="ChEBI" id="CHEBI:29105"/>
    </ligand>
</feature>
<keyword evidence="1 2" id="KW-0804">Transcription</keyword>
<dbReference type="HAMAP" id="MF_00949">
    <property type="entry name" value="Spt4_arch"/>
    <property type="match status" value="1"/>
</dbReference>
<feature type="domain" description="Spt4/RpoE2 zinc finger" evidence="3">
    <location>
        <begin position="4"/>
        <end position="62"/>
    </location>
</feature>
<dbReference type="InterPro" id="IPR007178">
    <property type="entry name" value="Spt4_arch"/>
</dbReference>
<protein>
    <recommendedName>
        <fullName evidence="2">Transcription elongation factor Spt4</fullName>
    </recommendedName>
</protein>
<name>A0A484IAB6_9ARCH</name>
<dbReference type="RefSeq" id="WP_134484819.1">
    <property type="nucleotide sequence ID" value="NZ_LR216287.1"/>
</dbReference>
<dbReference type="KEGG" id="nfn:NFRAN_2360"/>
<feature type="binding site" evidence="2">
    <location>
        <position position="10"/>
    </location>
    <ligand>
        <name>Zn(2+)</name>
        <dbReference type="ChEBI" id="CHEBI:29105"/>
    </ligand>
</feature>
<dbReference type="InterPro" id="IPR029040">
    <property type="entry name" value="RPABC4/Spt4"/>
</dbReference>
<comment type="similarity">
    <text evidence="2">Belongs to the archaeal Spt4 family.</text>
</comment>
<dbReference type="OrthoDB" id="275101at2157"/>
<dbReference type="GO" id="GO:0006355">
    <property type="term" value="P:regulation of DNA-templated transcription"/>
    <property type="evidence" value="ECO:0007669"/>
    <property type="project" value="UniProtKB-UniRule"/>
</dbReference>
<comment type="function">
    <text evidence="2">Stimulates transcription elongation.</text>
</comment>
<dbReference type="InterPro" id="IPR038589">
    <property type="entry name" value="Spt4_dom_sf"/>
</dbReference>
<evidence type="ECO:0000256" key="2">
    <source>
        <dbReference type="HAMAP-Rule" id="MF_00949"/>
    </source>
</evidence>
<accession>A0A484IAB6</accession>
<dbReference type="GO" id="GO:0003746">
    <property type="term" value="F:translation elongation factor activity"/>
    <property type="evidence" value="ECO:0007669"/>
    <property type="project" value="UniProtKB-KW"/>
</dbReference>
<feature type="binding site" evidence="2">
    <location>
        <position position="19"/>
    </location>
    <ligand>
        <name>Zn(2+)</name>
        <dbReference type="ChEBI" id="CHEBI:29105"/>
    </ligand>
</feature>
<reference evidence="4 5" key="1">
    <citation type="submission" date="2019-02" db="EMBL/GenBank/DDBJ databases">
        <authorList>
            <person name="Lehtovirta-Morley E L."/>
        </authorList>
    </citation>
    <scope>NUCLEOTIDE SEQUENCE [LARGE SCALE GENOMIC DNA]</scope>
    <source>
        <strain evidence="4">NFRAN1</strain>
    </source>
</reference>
<dbReference type="InterPro" id="IPR022800">
    <property type="entry name" value="Spt4/RpoE2_Znf"/>
</dbReference>